<feature type="compositionally biased region" description="Acidic residues" evidence="1">
    <location>
        <begin position="460"/>
        <end position="487"/>
    </location>
</feature>
<evidence type="ECO:0000256" key="2">
    <source>
        <dbReference type="SAM" id="SignalP"/>
    </source>
</evidence>
<dbReference type="EMBL" id="RZGK01000011">
    <property type="protein sequence ID" value="KAF9695718.1"/>
    <property type="molecule type" value="Genomic_DNA"/>
</dbReference>
<sequence>MATLLSLPLELLVYISSFVSTPDLAALRLTCKQTEKSLYEWFSEEFFVKKQFMLTQPSLQALLDISRHVSLSKKLKHLIIATNVYDDIPIRFRDGDACSSYMQGYADQQALLNNGIDREMLTEAFKGLSNLETVDVRDFCAKRERDGTYWNSWGATTVYKDTGVRLRESYRGTGSQSRFVSHVFSNLLYALGVAGQTPPRFEVLLRQQPAGLPDGAFHLSNFMFPAVQPVLGNLQALFLTLNVSDMSTHTHHTHSGGQPIGMMAGRSLRHFLSYTPKLKHLRLNFLKFHVADNVEFMKWLAVVPTSAPEPPNPTNITMREPSPVSLPDLEALELGQLDVNKDTLLMVLSKFAPKLQRLSLWRMTINTGPRGPYSLMPNIWSQFFKGVAAVSELDLNYLKVGALSQSHHSAKFKTEIGGKEQTETSREYSGKQMGKFIESLAQDIVVEWPLEVDTSSDGSNSDDDEEMDDEEEDEVEEDEEEDDDDDE</sequence>
<keyword evidence="5" id="KW-1185">Reference proteome</keyword>
<dbReference type="AlphaFoldDB" id="A0A8H7J5G4"/>
<evidence type="ECO:0000259" key="3">
    <source>
        <dbReference type="PROSITE" id="PS50181"/>
    </source>
</evidence>
<dbReference type="Pfam" id="PF00646">
    <property type="entry name" value="F-box"/>
    <property type="match status" value="1"/>
</dbReference>
<evidence type="ECO:0000313" key="5">
    <source>
        <dbReference type="Proteomes" id="UP000651452"/>
    </source>
</evidence>
<dbReference type="Proteomes" id="UP000651452">
    <property type="component" value="Unassembled WGS sequence"/>
</dbReference>
<feature type="domain" description="F-box" evidence="3">
    <location>
        <begin position="1"/>
        <end position="50"/>
    </location>
</feature>
<protein>
    <recommendedName>
        <fullName evidence="3">F-box domain-containing protein</fullName>
    </recommendedName>
</protein>
<comment type="caution">
    <text evidence="4">The sequence shown here is derived from an EMBL/GenBank/DDBJ whole genome shotgun (WGS) entry which is preliminary data.</text>
</comment>
<organism evidence="4 5">
    <name type="scientific">Ascochyta lentis</name>
    <dbReference type="NCBI Taxonomy" id="205686"/>
    <lineage>
        <taxon>Eukaryota</taxon>
        <taxon>Fungi</taxon>
        <taxon>Dikarya</taxon>
        <taxon>Ascomycota</taxon>
        <taxon>Pezizomycotina</taxon>
        <taxon>Dothideomycetes</taxon>
        <taxon>Pleosporomycetidae</taxon>
        <taxon>Pleosporales</taxon>
        <taxon>Pleosporineae</taxon>
        <taxon>Didymellaceae</taxon>
        <taxon>Ascochyta</taxon>
    </lineage>
</organism>
<evidence type="ECO:0000256" key="1">
    <source>
        <dbReference type="SAM" id="MobiDB-lite"/>
    </source>
</evidence>
<proteinExistence type="predicted"/>
<reference evidence="4" key="2">
    <citation type="submission" date="2020-09" db="EMBL/GenBank/DDBJ databases">
        <title>Reference genome assembly for Australian Ascochyta lentis isolate Al4.</title>
        <authorList>
            <person name="Lee R.C."/>
            <person name="Farfan-Caceres L.M."/>
            <person name="Debler J.W."/>
            <person name="Williams A.H."/>
            <person name="Henares B.M."/>
        </authorList>
    </citation>
    <scope>NUCLEOTIDE SEQUENCE</scope>
    <source>
        <strain evidence="4">Al4</strain>
    </source>
</reference>
<gene>
    <name evidence="4" type="ORF">EKO04_006329</name>
</gene>
<dbReference type="SUPFAM" id="SSF52047">
    <property type="entry name" value="RNI-like"/>
    <property type="match status" value="1"/>
</dbReference>
<dbReference type="InterPro" id="IPR036047">
    <property type="entry name" value="F-box-like_dom_sf"/>
</dbReference>
<name>A0A8H7J5G4_9PLEO</name>
<evidence type="ECO:0000313" key="4">
    <source>
        <dbReference type="EMBL" id="KAF9695718.1"/>
    </source>
</evidence>
<dbReference type="PROSITE" id="PS50181">
    <property type="entry name" value="FBOX"/>
    <property type="match status" value="1"/>
</dbReference>
<feature type="region of interest" description="Disordered" evidence="1">
    <location>
        <begin position="448"/>
        <end position="487"/>
    </location>
</feature>
<dbReference type="InterPro" id="IPR001810">
    <property type="entry name" value="F-box_dom"/>
</dbReference>
<accession>A0A8H7J5G4</accession>
<dbReference type="SUPFAM" id="SSF81383">
    <property type="entry name" value="F-box domain"/>
    <property type="match status" value="1"/>
</dbReference>
<feature type="chain" id="PRO_5034518096" description="F-box domain-containing protein" evidence="2">
    <location>
        <begin position="18"/>
        <end position="487"/>
    </location>
</feature>
<reference evidence="4" key="1">
    <citation type="submission" date="2018-12" db="EMBL/GenBank/DDBJ databases">
        <authorList>
            <person name="Syme R.A."/>
            <person name="Farfan-Caceres L."/>
            <person name="Lichtenzveig J."/>
        </authorList>
    </citation>
    <scope>NUCLEOTIDE SEQUENCE</scope>
    <source>
        <strain evidence="4">Al4</strain>
    </source>
</reference>
<feature type="signal peptide" evidence="2">
    <location>
        <begin position="1"/>
        <end position="17"/>
    </location>
</feature>
<keyword evidence="2" id="KW-0732">Signal</keyword>
<dbReference type="OrthoDB" id="5279008at2759"/>